<evidence type="ECO:0000256" key="4">
    <source>
        <dbReference type="ARBA" id="ARBA00022475"/>
    </source>
</evidence>
<feature type="transmembrane region" description="Helical" evidence="12">
    <location>
        <begin position="303"/>
        <end position="323"/>
    </location>
</feature>
<dbReference type="Pfam" id="PF01544">
    <property type="entry name" value="CorA"/>
    <property type="match status" value="1"/>
</dbReference>
<dbReference type="RefSeq" id="WP_104432956.1">
    <property type="nucleotide sequence ID" value="NZ_PTJD01000007.1"/>
</dbReference>
<dbReference type="GO" id="GO:0015095">
    <property type="term" value="F:magnesium ion transmembrane transporter activity"/>
    <property type="evidence" value="ECO:0007669"/>
    <property type="project" value="UniProtKB-UniRule"/>
</dbReference>
<dbReference type="Gene3D" id="1.20.58.340">
    <property type="entry name" value="Magnesium transport protein CorA, transmembrane region"/>
    <property type="match status" value="2"/>
</dbReference>
<proteinExistence type="inferred from homology"/>
<sequence>MIVDVASYTDGRRRDCTGAAGLPQTLRQCRSEAGSFVWIGLKDPTAEEFDQVSGELGLHPLAVEDAVRGRQRPKLERYGDTLFVVVKVLSYAEAESAVETGEVMVFIGERFVVTVRRGDVGSLAPVRRALEADPERLGQGPTHVLHAVLDAVVDGYVAVDRELEQDVEQMEEQVFSPSRTRDAMQIYNLKREVLEVRRAASPLLAALRAHLGGQDGLEAGGRDEMRFALRDVVDHLERTVEHVEGYDRLLTSILDAHLAQVSVQQNEDMRRISAWAAVFAVETLIAGIYGMNFTHMPELDWRLGYPAVLVLMVLVGTGLYLRFRRAGWL</sequence>
<evidence type="ECO:0000256" key="2">
    <source>
        <dbReference type="ARBA" id="ARBA00009765"/>
    </source>
</evidence>
<protein>
    <recommendedName>
        <fullName evidence="12">Magnesium transport protein CorA</fullName>
    </recommendedName>
</protein>
<dbReference type="GO" id="GO:0050897">
    <property type="term" value="F:cobalt ion binding"/>
    <property type="evidence" value="ECO:0007669"/>
    <property type="project" value="TreeGrafter"/>
</dbReference>
<dbReference type="NCBIfam" id="TIGR00383">
    <property type="entry name" value="corA"/>
    <property type="match status" value="1"/>
</dbReference>
<dbReference type="FunFam" id="1.20.58.340:FF:000004">
    <property type="entry name" value="Magnesium transport protein CorA"/>
    <property type="match status" value="1"/>
</dbReference>
<accession>A0A2S6IKG9</accession>
<dbReference type="GO" id="GO:0005886">
    <property type="term" value="C:plasma membrane"/>
    <property type="evidence" value="ECO:0007669"/>
    <property type="project" value="UniProtKB-SubCell"/>
</dbReference>
<evidence type="ECO:0000256" key="11">
    <source>
        <dbReference type="ARBA" id="ARBA00045497"/>
    </source>
</evidence>
<comment type="function">
    <text evidence="11">Mediates influx of magnesium ions. Alternates between open and closed states. Activated by low cytoplasmic Mg(2+) levels. Inactive when cytoplasmic Mg(2+) levels are high.</text>
</comment>
<name>A0A2S6IKG9_9ACTN</name>
<dbReference type="GO" id="GO:0015087">
    <property type="term" value="F:cobalt ion transmembrane transporter activity"/>
    <property type="evidence" value="ECO:0007669"/>
    <property type="project" value="UniProtKB-UniRule"/>
</dbReference>
<dbReference type="InterPro" id="IPR045861">
    <property type="entry name" value="CorA_cytoplasmic_dom"/>
</dbReference>
<dbReference type="AlphaFoldDB" id="A0A2S6IKG9"/>
<dbReference type="PANTHER" id="PTHR46494:SF1">
    <property type="entry name" value="CORA FAMILY METAL ION TRANSPORTER (EUROFUNG)"/>
    <property type="match status" value="1"/>
</dbReference>
<keyword evidence="3 12" id="KW-0813">Transport</keyword>
<dbReference type="Gene3D" id="3.30.460.20">
    <property type="entry name" value="CorA soluble domain-like"/>
    <property type="match status" value="1"/>
</dbReference>
<dbReference type="GO" id="GO:0000287">
    <property type="term" value="F:magnesium ion binding"/>
    <property type="evidence" value="ECO:0007669"/>
    <property type="project" value="TreeGrafter"/>
</dbReference>
<comment type="catalytic activity">
    <reaction evidence="10">
        <text>Mg(2+)(in) = Mg(2+)(out)</text>
        <dbReference type="Rhea" id="RHEA:29827"/>
        <dbReference type="ChEBI" id="CHEBI:18420"/>
    </reaction>
</comment>
<dbReference type="CDD" id="cd12830">
    <property type="entry name" value="MtCorA-like"/>
    <property type="match status" value="1"/>
</dbReference>
<keyword evidence="4 12" id="KW-1003">Cell membrane</keyword>
<evidence type="ECO:0000256" key="5">
    <source>
        <dbReference type="ARBA" id="ARBA00022692"/>
    </source>
</evidence>
<dbReference type="InterPro" id="IPR045863">
    <property type="entry name" value="CorA_TM1_TM2"/>
</dbReference>
<keyword evidence="6 12" id="KW-0460">Magnesium</keyword>
<evidence type="ECO:0000256" key="3">
    <source>
        <dbReference type="ARBA" id="ARBA00022448"/>
    </source>
</evidence>
<evidence type="ECO:0000256" key="8">
    <source>
        <dbReference type="ARBA" id="ARBA00023065"/>
    </source>
</evidence>
<evidence type="ECO:0000256" key="10">
    <source>
        <dbReference type="ARBA" id="ARBA00034269"/>
    </source>
</evidence>
<dbReference type="PANTHER" id="PTHR46494">
    <property type="entry name" value="CORA FAMILY METAL ION TRANSPORTER (EUROFUNG)"/>
    <property type="match status" value="1"/>
</dbReference>
<gene>
    <name evidence="12" type="primary">corA</name>
    <name evidence="13" type="ORF">CLV92_107153</name>
</gene>
<keyword evidence="8 12" id="KW-0406">Ion transport</keyword>
<comment type="subcellular location">
    <subcellularLocation>
        <location evidence="1">Cell membrane</location>
        <topology evidence="1">Multi-pass membrane protein</topology>
    </subcellularLocation>
    <subcellularLocation>
        <location evidence="12">Membrane</location>
        <topology evidence="12">Multi-pass membrane protein</topology>
    </subcellularLocation>
</comment>
<evidence type="ECO:0000256" key="1">
    <source>
        <dbReference type="ARBA" id="ARBA00004651"/>
    </source>
</evidence>
<comment type="similarity">
    <text evidence="2 12">Belongs to the CorA metal ion transporter (MIT) (TC 1.A.35) family.</text>
</comment>
<evidence type="ECO:0000313" key="13">
    <source>
        <dbReference type="EMBL" id="PPK94650.1"/>
    </source>
</evidence>
<reference evidence="13 14" key="1">
    <citation type="submission" date="2018-02" db="EMBL/GenBank/DDBJ databases">
        <title>Genomic Encyclopedia of Archaeal and Bacterial Type Strains, Phase II (KMG-II): from individual species to whole genera.</title>
        <authorList>
            <person name="Goeker M."/>
        </authorList>
    </citation>
    <scope>NUCLEOTIDE SEQUENCE [LARGE SCALE GENOMIC DNA]</scope>
    <source>
        <strain evidence="13 14">DSM 22857</strain>
    </source>
</reference>
<evidence type="ECO:0000313" key="14">
    <source>
        <dbReference type="Proteomes" id="UP000239485"/>
    </source>
</evidence>
<evidence type="ECO:0000256" key="9">
    <source>
        <dbReference type="ARBA" id="ARBA00023136"/>
    </source>
</evidence>
<comment type="caution">
    <text evidence="13">The sequence shown here is derived from an EMBL/GenBank/DDBJ whole genome shotgun (WGS) entry which is preliminary data.</text>
</comment>
<dbReference type="InterPro" id="IPR004488">
    <property type="entry name" value="Mg/Co-transport_prot_CorA"/>
</dbReference>
<dbReference type="Proteomes" id="UP000239485">
    <property type="component" value="Unassembled WGS sequence"/>
</dbReference>
<organism evidence="13 14">
    <name type="scientific">Kineococcus xinjiangensis</name>
    <dbReference type="NCBI Taxonomy" id="512762"/>
    <lineage>
        <taxon>Bacteria</taxon>
        <taxon>Bacillati</taxon>
        <taxon>Actinomycetota</taxon>
        <taxon>Actinomycetes</taxon>
        <taxon>Kineosporiales</taxon>
        <taxon>Kineosporiaceae</taxon>
        <taxon>Kineococcus</taxon>
    </lineage>
</organism>
<dbReference type="EMBL" id="PTJD01000007">
    <property type="protein sequence ID" value="PPK94650.1"/>
    <property type="molecule type" value="Genomic_DNA"/>
</dbReference>
<keyword evidence="9 12" id="KW-0472">Membrane</keyword>
<evidence type="ECO:0000256" key="6">
    <source>
        <dbReference type="ARBA" id="ARBA00022842"/>
    </source>
</evidence>
<evidence type="ECO:0000256" key="7">
    <source>
        <dbReference type="ARBA" id="ARBA00022989"/>
    </source>
</evidence>
<dbReference type="SUPFAM" id="SSF143865">
    <property type="entry name" value="CorA soluble domain-like"/>
    <property type="match status" value="1"/>
</dbReference>
<keyword evidence="14" id="KW-1185">Reference proteome</keyword>
<dbReference type="OrthoDB" id="9803416at2"/>
<evidence type="ECO:0000256" key="12">
    <source>
        <dbReference type="RuleBase" id="RU362010"/>
    </source>
</evidence>
<feature type="transmembrane region" description="Helical" evidence="12">
    <location>
        <begin position="272"/>
        <end position="291"/>
    </location>
</feature>
<keyword evidence="7 12" id="KW-1133">Transmembrane helix</keyword>
<dbReference type="SUPFAM" id="SSF144083">
    <property type="entry name" value="Magnesium transport protein CorA, transmembrane region"/>
    <property type="match status" value="1"/>
</dbReference>
<dbReference type="InterPro" id="IPR002523">
    <property type="entry name" value="MgTranspt_CorA/ZnTranspt_ZntB"/>
</dbReference>
<keyword evidence="5 12" id="KW-0812">Transmembrane</keyword>